<feature type="compositionally biased region" description="Polar residues" evidence="1">
    <location>
        <begin position="274"/>
        <end position="296"/>
    </location>
</feature>
<protein>
    <submittedName>
        <fullName evidence="2">Uncharacterized protein</fullName>
    </submittedName>
</protein>
<dbReference type="EMBL" id="PXOA01000730">
    <property type="protein sequence ID" value="RFU72974.1"/>
    <property type="molecule type" value="Genomic_DNA"/>
</dbReference>
<dbReference type="AlphaFoldDB" id="A0A395NAN1"/>
<dbReference type="Proteomes" id="UP000266272">
    <property type="component" value="Unassembled WGS sequence"/>
</dbReference>
<evidence type="ECO:0000313" key="3">
    <source>
        <dbReference type="Proteomes" id="UP000266272"/>
    </source>
</evidence>
<name>A0A395NAN1_TRIAR</name>
<feature type="region of interest" description="Disordered" evidence="1">
    <location>
        <begin position="78"/>
        <end position="137"/>
    </location>
</feature>
<keyword evidence="3" id="KW-1185">Reference proteome</keyword>
<gene>
    <name evidence="2" type="ORF">TARUN_9278</name>
</gene>
<evidence type="ECO:0000313" key="2">
    <source>
        <dbReference type="EMBL" id="RFU72974.1"/>
    </source>
</evidence>
<feature type="compositionally biased region" description="Polar residues" evidence="1">
    <location>
        <begin position="87"/>
        <end position="100"/>
    </location>
</feature>
<sequence length="296" mass="32207">NPTPRRDTLRRKLAASQPALLTEMAAGRRNSQNGGVPAVRFLTATAWRSDWALRLRQVLPASAPTEDSVSLSVVARSSSAQPASQQTGFTTASANDSQPGEKTPPALLDCPESRAERVPVPPGLRRASPKAVPDLFLPGRSSVRQTRRWAPGHTAPAFRSVSEQGRPWGHDCDEKSKGAQPVFPADALPRHSVFLDLPHSARPVSKHVPVSVWGIEHRCCLFLPCLLAFYQHYCFPSKGWTRKSDRSQIGRGSKAATIGGRAIRRPLAHRPKAQTASRTNKQRKTATATTQINSSA</sequence>
<feature type="region of interest" description="Disordered" evidence="1">
    <location>
        <begin position="244"/>
        <end position="296"/>
    </location>
</feature>
<reference evidence="2 3" key="1">
    <citation type="journal article" date="2018" name="PLoS Pathog.">
        <title>Evolution of structural diversity of trichothecenes, a family of toxins produced by plant pathogenic and entomopathogenic fungi.</title>
        <authorList>
            <person name="Proctor R.H."/>
            <person name="McCormick S.P."/>
            <person name="Kim H.S."/>
            <person name="Cardoza R.E."/>
            <person name="Stanley A.M."/>
            <person name="Lindo L."/>
            <person name="Kelly A."/>
            <person name="Brown D.W."/>
            <person name="Lee T."/>
            <person name="Vaughan M.M."/>
            <person name="Alexander N.J."/>
            <person name="Busman M."/>
            <person name="Gutierrez S."/>
        </authorList>
    </citation>
    <scope>NUCLEOTIDE SEQUENCE [LARGE SCALE GENOMIC DNA]</scope>
    <source>
        <strain evidence="2 3">IBT 40837</strain>
    </source>
</reference>
<organism evidence="2 3">
    <name type="scientific">Trichoderma arundinaceum</name>
    <dbReference type="NCBI Taxonomy" id="490622"/>
    <lineage>
        <taxon>Eukaryota</taxon>
        <taxon>Fungi</taxon>
        <taxon>Dikarya</taxon>
        <taxon>Ascomycota</taxon>
        <taxon>Pezizomycotina</taxon>
        <taxon>Sordariomycetes</taxon>
        <taxon>Hypocreomycetidae</taxon>
        <taxon>Hypocreales</taxon>
        <taxon>Hypocreaceae</taxon>
        <taxon>Trichoderma</taxon>
    </lineage>
</organism>
<evidence type="ECO:0000256" key="1">
    <source>
        <dbReference type="SAM" id="MobiDB-lite"/>
    </source>
</evidence>
<feature type="compositionally biased region" description="Basic residues" evidence="1">
    <location>
        <begin position="262"/>
        <end position="272"/>
    </location>
</feature>
<feature type="non-terminal residue" evidence="2">
    <location>
        <position position="1"/>
    </location>
</feature>
<comment type="caution">
    <text evidence="2">The sequence shown here is derived from an EMBL/GenBank/DDBJ whole genome shotgun (WGS) entry which is preliminary data.</text>
</comment>
<proteinExistence type="predicted"/>
<accession>A0A395NAN1</accession>